<name>A0A397S5N9_9GLOM</name>
<reference evidence="2 3" key="1">
    <citation type="submission" date="2018-06" db="EMBL/GenBank/DDBJ databases">
        <title>Comparative genomics reveals the genomic features of Rhizophagus irregularis, R. cerebriforme, R. diaphanum and Gigaspora rosea, and their symbiotic lifestyle signature.</title>
        <authorList>
            <person name="Morin E."/>
            <person name="San Clemente H."/>
            <person name="Chen E.C.H."/>
            <person name="De La Providencia I."/>
            <person name="Hainaut M."/>
            <person name="Kuo A."/>
            <person name="Kohler A."/>
            <person name="Murat C."/>
            <person name="Tang N."/>
            <person name="Roy S."/>
            <person name="Loubradou J."/>
            <person name="Henrissat B."/>
            <person name="Grigoriev I.V."/>
            <person name="Corradi N."/>
            <person name="Roux C."/>
            <person name="Martin F.M."/>
        </authorList>
    </citation>
    <scope>NUCLEOTIDE SEQUENCE [LARGE SCALE GENOMIC DNA]</scope>
    <source>
        <strain evidence="2 3">DAOM 227022</strain>
    </source>
</reference>
<evidence type="ECO:0000256" key="1">
    <source>
        <dbReference type="SAM" id="MobiDB-lite"/>
    </source>
</evidence>
<dbReference type="AlphaFoldDB" id="A0A397S5N9"/>
<feature type="region of interest" description="Disordered" evidence="1">
    <location>
        <begin position="164"/>
        <end position="187"/>
    </location>
</feature>
<dbReference type="EMBL" id="QKYT01001201">
    <property type="protein sequence ID" value="RIA79645.1"/>
    <property type="molecule type" value="Genomic_DNA"/>
</dbReference>
<dbReference type="OrthoDB" id="2328672at2759"/>
<feature type="compositionally biased region" description="Polar residues" evidence="1">
    <location>
        <begin position="167"/>
        <end position="187"/>
    </location>
</feature>
<sequence>MANDIITYLAHPQHRNEGRSGWKQVRDNFVVTRKDIYEDPKRAEEGLAGIDINNCPERLKHFMFGLNEIFEGNYEKIRHDIANRKREIEVDDPKYMDYMMKVFSHTQVSMYKEEKVKKSMEGKDPNEVKFGNFSGGNKEQGQKTFEKIAKNVAGSHENFYFGEQKDQQVSSNLNNSLIEKVRQNPND</sequence>
<keyword evidence="3" id="KW-1185">Reference proteome</keyword>
<gene>
    <name evidence="2" type="ORF">C1645_810720</name>
</gene>
<feature type="region of interest" description="Disordered" evidence="1">
    <location>
        <begin position="119"/>
        <end position="142"/>
    </location>
</feature>
<accession>A0A397S5N9</accession>
<protein>
    <submittedName>
        <fullName evidence="2">Uncharacterized protein</fullName>
    </submittedName>
</protein>
<comment type="caution">
    <text evidence="2">The sequence shown here is derived from an EMBL/GenBank/DDBJ whole genome shotgun (WGS) entry which is preliminary data.</text>
</comment>
<organism evidence="2 3">
    <name type="scientific">Glomus cerebriforme</name>
    <dbReference type="NCBI Taxonomy" id="658196"/>
    <lineage>
        <taxon>Eukaryota</taxon>
        <taxon>Fungi</taxon>
        <taxon>Fungi incertae sedis</taxon>
        <taxon>Mucoromycota</taxon>
        <taxon>Glomeromycotina</taxon>
        <taxon>Glomeromycetes</taxon>
        <taxon>Glomerales</taxon>
        <taxon>Glomeraceae</taxon>
        <taxon>Glomus</taxon>
    </lineage>
</organism>
<dbReference type="Proteomes" id="UP000265703">
    <property type="component" value="Unassembled WGS sequence"/>
</dbReference>
<proteinExistence type="predicted"/>
<evidence type="ECO:0000313" key="3">
    <source>
        <dbReference type="Proteomes" id="UP000265703"/>
    </source>
</evidence>
<evidence type="ECO:0000313" key="2">
    <source>
        <dbReference type="EMBL" id="RIA79645.1"/>
    </source>
</evidence>